<evidence type="ECO:0000313" key="2">
    <source>
        <dbReference type="EMBL" id="RHC41894.1"/>
    </source>
</evidence>
<protein>
    <submittedName>
        <fullName evidence="2">XRE family transcriptional regulator</fullName>
    </submittedName>
</protein>
<dbReference type="InterPro" id="IPR001387">
    <property type="entry name" value="Cro/C1-type_HTH"/>
</dbReference>
<comment type="caution">
    <text evidence="2">The sequence shown here is derived from an EMBL/GenBank/DDBJ whole genome shotgun (WGS) entry which is preliminary data.</text>
</comment>
<gene>
    <name evidence="2" type="ORF">DW848_00755</name>
</gene>
<accession>A0A414A7V3</accession>
<dbReference type="GO" id="GO:0003677">
    <property type="term" value="F:DNA binding"/>
    <property type="evidence" value="ECO:0007669"/>
    <property type="project" value="InterPro"/>
</dbReference>
<dbReference type="SUPFAM" id="SSF47413">
    <property type="entry name" value="lambda repressor-like DNA-binding domains"/>
    <property type="match status" value="1"/>
</dbReference>
<reference evidence="2 3" key="1">
    <citation type="submission" date="2018-08" db="EMBL/GenBank/DDBJ databases">
        <title>A genome reference for cultivated species of the human gut microbiota.</title>
        <authorList>
            <person name="Zou Y."/>
            <person name="Xue W."/>
            <person name="Luo G."/>
        </authorList>
    </citation>
    <scope>NUCLEOTIDE SEQUENCE [LARGE SCALE GENOMIC DNA]</scope>
    <source>
        <strain evidence="2 3">AM36-3AA</strain>
    </source>
</reference>
<dbReference type="AlphaFoldDB" id="A0A414A7V3"/>
<organism evidence="2 3">
    <name type="scientific">Agathobacter rectalis</name>
    <dbReference type="NCBI Taxonomy" id="39491"/>
    <lineage>
        <taxon>Bacteria</taxon>
        <taxon>Bacillati</taxon>
        <taxon>Bacillota</taxon>
        <taxon>Clostridia</taxon>
        <taxon>Lachnospirales</taxon>
        <taxon>Lachnospiraceae</taxon>
        <taxon>Agathobacter</taxon>
    </lineage>
</organism>
<name>A0A414A7V3_9FIRM</name>
<dbReference type="Proteomes" id="UP000286104">
    <property type="component" value="Unassembled WGS sequence"/>
</dbReference>
<dbReference type="EMBL" id="QSHU01000001">
    <property type="protein sequence ID" value="RHC41894.1"/>
    <property type="molecule type" value="Genomic_DNA"/>
</dbReference>
<sequence length="77" mass="9009">MISYRPLWKTLIDKDIKKTQLMNMVGFSTGTLSRLSKNQYVEMKHIDGICQKLGCRIEDVIEILHYNEEEGKIVHVK</sequence>
<evidence type="ECO:0000313" key="3">
    <source>
        <dbReference type="Proteomes" id="UP000286104"/>
    </source>
</evidence>
<dbReference type="RefSeq" id="WP_118389233.1">
    <property type="nucleotide sequence ID" value="NZ_QSHU01000001.1"/>
</dbReference>
<feature type="domain" description="HTH cro/C1-type" evidence="1">
    <location>
        <begin position="7"/>
        <end position="62"/>
    </location>
</feature>
<dbReference type="Pfam" id="PF13443">
    <property type="entry name" value="HTH_26"/>
    <property type="match status" value="1"/>
</dbReference>
<proteinExistence type="predicted"/>
<evidence type="ECO:0000259" key="1">
    <source>
        <dbReference type="Pfam" id="PF13443"/>
    </source>
</evidence>
<dbReference type="InterPro" id="IPR010982">
    <property type="entry name" value="Lambda_DNA-bd_dom_sf"/>
</dbReference>